<dbReference type="InterPro" id="IPR011006">
    <property type="entry name" value="CheY-like_superfamily"/>
</dbReference>
<dbReference type="PANTHER" id="PTHR48111:SF1">
    <property type="entry name" value="TWO-COMPONENT RESPONSE REGULATOR ORR33"/>
    <property type="match status" value="1"/>
</dbReference>
<feature type="domain" description="Response regulatory" evidence="7">
    <location>
        <begin position="3"/>
        <end position="129"/>
    </location>
</feature>
<evidence type="ECO:0000313" key="8">
    <source>
        <dbReference type="EMBL" id="PWK54524.1"/>
    </source>
</evidence>
<accession>A0A316G0P1</accession>
<dbReference type="RefSeq" id="WP_109761685.1">
    <property type="nucleotide sequence ID" value="NZ_QGGU01000001.1"/>
</dbReference>
<dbReference type="Gene3D" id="3.40.50.2300">
    <property type="match status" value="1"/>
</dbReference>
<dbReference type="Pfam" id="PF00072">
    <property type="entry name" value="Response_reg"/>
    <property type="match status" value="1"/>
</dbReference>
<dbReference type="AlphaFoldDB" id="A0A316G0P1"/>
<keyword evidence="2" id="KW-0902">Two-component regulatory system</keyword>
<evidence type="ECO:0000256" key="4">
    <source>
        <dbReference type="ARBA" id="ARBA00023125"/>
    </source>
</evidence>
<evidence type="ECO:0000259" key="7">
    <source>
        <dbReference type="PROSITE" id="PS50110"/>
    </source>
</evidence>
<dbReference type="InterPro" id="IPR016032">
    <property type="entry name" value="Sig_transdc_resp-reg_C-effctor"/>
</dbReference>
<keyword evidence="3" id="KW-0805">Transcription regulation</keyword>
<sequence length="264" mass="30210">MATLFWVEDQSHWVNKFKEVLQSSDFGDGALPNKVLVYKFAEAACQAVHTLNEAPDLAILDANMGGNDNAGFQVSRTLKQKWPDLPIIYLSEHSGTAIEQQAFEENITQDFIAKHQQNVEAVLCWRIKAVLRHRVIQAEKNEQPADAIHRKQLTIDLTNWHVYWHGERLMNPNNQLRPLAPTPRKMLKELVEASPRPVSTQQMAERLSMDSLSYASYRQHIKTLRHSFDQAAMKQQQTSFLTHCKQGKGVATFGDEEAYCWIDP</sequence>
<dbReference type="InterPro" id="IPR001789">
    <property type="entry name" value="Sig_transdc_resp-reg_receiver"/>
</dbReference>
<dbReference type="SUPFAM" id="SSF52172">
    <property type="entry name" value="CheY-like"/>
    <property type="match status" value="1"/>
</dbReference>
<evidence type="ECO:0000313" key="9">
    <source>
        <dbReference type="Proteomes" id="UP000245790"/>
    </source>
</evidence>
<keyword evidence="1 6" id="KW-0597">Phosphoprotein</keyword>
<keyword evidence="9" id="KW-1185">Reference proteome</keyword>
<evidence type="ECO:0000256" key="6">
    <source>
        <dbReference type="PROSITE-ProRule" id="PRU00169"/>
    </source>
</evidence>
<dbReference type="CDD" id="cd00156">
    <property type="entry name" value="REC"/>
    <property type="match status" value="1"/>
</dbReference>
<dbReference type="GO" id="GO:0032993">
    <property type="term" value="C:protein-DNA complex"/>
    <property type="evidence" value="ECO:0007669"/>
    <property type="project" value="TreeGrafter"/>
</dbReference>
<evidence type="ECO:0000256" key="1">
    <source>
        <dbReference type="ARBA" id="ARBA00022553"/>
    </source>
</evidence>
<evidence type="ECO:0000256" key="5">
    <source>
        <dbReference type="ARBA" id="ARBA00023163"/>
    </source>
</evidence>
<keyword evidence="4 8" id="KW-0238">DNA-binding</keyword>
<dbReference type="GO" id="GO:0000156">
    <property type="term" value="F:phosphorelay response regulator activity"/>
    <property type="evidence" value="ECO:0007669"/>
    <property type="project" value="TreeGrafter"/>
</dbReference>
<evidence type="ECO:0000256" key="2">
    <source>
        <dbReference type="ARBA" id="ARBA00023012"/>
    </source>
</evidence>
<evidence type="ECO:0000256" key="3">
    <source>
        <dbReference type="ARBA" id="ARBA00023015"/>
    </source>
</evidence>
<proteinExistence type="predicted"/>
<dbReference type="OrthoDB" id="5699396at2"/>
<feature type="modified residue" description="4-aspartylphosphate" evidence="6">
    <location>
        <position position="61"/>
    </location>
</feature>
<reference evidence="8 9" key="1">
    <citation type="submission" date="2018-05" db="EMBL/GenBank/DDBJ databases">
        <title>Genomic Encyclopedia of Type Strains, Phase IV (KMG-IV): sequencing the most valuable type-strain genomes for metagenomic binning, comparative biology and taxonomic classification.</title>
        <authorList>
            <person name="Goeker M."/>
        </authorList>
    </citation>
    <scope>NUCLEOTIDE SEQUENCE [LARGE SCALE GENOMIC DNA]</scope>
    <source>
        <strain evidence="8 9">DSM 25350</strain>
    </source>
</reference>
<protein>
    <submittedName>
        <fullName evidence="8">DNA-binding response OmpR family regulator</fullName>
    </submittedName>
</protein>
<dbReference type="InterPro" id="IPR039420">
    <property type="entry name" value="WalR-like"/>
</dbReference>
<dbReference type="SUPFAM" id="SSF46894">
    <property type="entry name" value="C-terminal effector domain of the bipartite response regulators"/>
    <property type="match status" value="1"/>
</dbReference>
<dbReference type="PROSITE" id="PS50110">
    <property type="entry name" value="RESPONSE_REGULATORY"/>
    <property type="match status" value="1"/>
</dbReference>
<dbReference type="PANTHER" id="PTHR48111">
    <property type="entry name" value="REGULATOR OF RPOS"/>
    <property type="match status" value="1"/>
</dbReference>
<dbReference type="GO" id="GO:0006355">
    <property type="term" value="P:regulation of DNA-templated transcription"/>
    <property type="evidence" value="ECO:0007669"/>
    <property type="project" value="InterPro"/>
</dbReference>
<name>A0A316G0P1_9GAMM</name>
<dbReference type="Gene3D" id="1.10.10.10">
    <property type="entry name" value="Winged helix-like DNA-binding domain superfamily/Winged helix DNA-binding domain"/>
    <property type="match status" value="1"/>
</dbReference>
<comment type="caution">
    <text evidence="8">The sequence shown here is derived from an EMBL/GenBank/DDBJ whole genome shotgun (WGS) entry which is preliminary data.</text>
</comment>
<organism evidence="8 9">
    <name type="scientific">Pleionea mediterranea</name>
    <dbReference type="NCBI Taxonomy" id="523701"/>
    <lineage>
        <taxon>Bacteria</taxon>
        <taxon>Pseudomonadati</taxon>
        <taxon>Pseudomonadota</taxon>
        <taxon>Gammaproteobacteria</taxon>
        <taxon>Oceanospirillales</taxon>
        <taxon>Pleioneaceae</taxon>
        <taxon>Pleionea</taxon>
    </lineage>
</organism>
<dbReference type="EMBL" id="QGGU01000001">
    <property type="protein sequence ID" value="PWK54524.1"/>
    <property type="molecule type" value="Genomic_DNA"/>
</dbReference>
<dbReference type="Proteomes" id="UP000245790">
    <property type="component" value="Unassembled WGS sequence"/>
</dbReference>
<dbReference type="GO" id="GO:0005829">
    <property type="term" value="C:cytosol"/>
    <property type="evidence" value="ECO:0007669"/>
    <property type="project" value="TreeGrafter"/>
</dbReference>
<dbReference type="InterPro" id="IPR036388">
    <property type="entry name" value="WH-like_DNA-bd_sf"/>
</dbReference>
<gene>
    <name evidence="8" type="ORF">C8D97_101378</name>
</gene>
<keyword evidence="5" id="KW-0804">Transcription</keyword>
<dbReference type="GO" id="GO:0000976">
    <property type="term" value="F:transcription cis-regulatory region binding"/>
    <property type="evidence" value="ECO:0007669"/>
    <property type="project" value="TreeGrafter"/>
</dbReference>